<dbReference type="CDD" id="cd00130">
    <property type="entry name" value="PAS"/>
    <property type="match status" value="1"/>
</dbReference>
<name>A0A2R6P112_9APHY</name>
<dbReference type="Gene3D" id="3.30.450.20">
    <property type="entry name" value="PAS domain"/>
    <property type="match status" value="1"/>
</dbReference>
<gene>
    <name evidence="3" type="ORF">PHLCEN_2v5834</name>
</gene>
<proteinExistence type="predicted"/>
<dbReference type="STRING" id="98765.A0A2R6P112"/>
<evidence type="ECO:0000256" key="1">
    <source>
        <dbReference type="SAM" id="MobiDB-lite"/>
    </source>
</evidence>
<dbReference type="AlphaFoldDB" id="A0A2R6P112"/>
<sequence length="197" mass="22161">MEPVPLKALAFPDSGNSSTPGPSRQAVNQQMVFDFTKRKRWGDLLVTELTEAIILVLSVTGQVWYCGPAIEELLGWRDEEIVDGDFCEIMNKHVRLQERVRLARERAESQSKPRQPPQSRYQPQSYPYPYQGHDGQHQDFERLFYSYGDETGDLPSGSVLPAVNSGANQNSGQGEADLDDQNLSRKKVGVLIFCVCQ</sequence>
<feature type="region of interest" description="Disordered" evidence="1">
    <location>
        <begin position="155"/>
        <end position="179"/>
    </location>
</feature>
<keyword evidence="4" id="KW-1185">Reference proteome</keyword>
<feature type="domain" description="PAS" evidence="2">
    <location>
        <begin position="54"/>
        <end position="83"/>
    </location>
</feature>
<feature type="region of interest" description="Disordered" evidence="1">
    <location>
        <begin position="104"/>
        <end position="132"/>
    </location>
</feature>
<feature type="compositionally biased region" description="Low complexity" evidence="1">
    <location>
        <begin position="112"/>
        <end position="131"/>
    </location>
</feature>
<comment type="caution">
    <text evidence="3">The sequence shown here is derived from an EMBL/GenBank/DDBJ whole genome shotgun (WGS) entry which is preliminary data.</text>
</comment>
<organism evidence="3 4">
    <name type="scientific">Hermanssonia centrifuga</name>
    <dbReference type="NCBI Taxonomy" id="98765"/>
    <lineage>
        <taxon>Eukaryota</taxon>
        <taxon>Fungi</taxon>
        <taxon>Dikarya</taxon>
        <taxon>Basidiomycota</taxon>
        <taxon>Agaricomycotina</taxon>
        <taxon>Agaricomycetes</taxon>
        <taxon>Polyporales</taxon>
        <taxon>Meruliaceae</taxon>
        <taxon>Hermanssonia</taxon>
    </lineage>
</organism>
<evidence type="ECO:0000313" key="4">
    <source>
        <dbReference type="Proteomes" id="UP000186601"/>
    </source>
</evidence>
<evidence type="ECO:0000259" key="2">
    <source>
        <dbReference type="PROSITE" id="PS50112"/>
    </source>
</evidence>
<dbReference type="PROSITE" id="PS50112">
    <property type="entry name" value="PAS"/>
    <property type="match status" value="1"/>
</dbReference>
<protein>
    <recommendedName>
        <fullName evidence="2">PAS domain-containing protein</fullName>
    </recommendedName>
</protein>
<dbReference type="Proteomes" id="UP000186601">
    <property type="component" value="Unassembled WGS sequence"/>
</dbReference>
<accession>A0A2R6P112</accession>
<dbReference type="SUPFAM" id="SSF55785">
    <property type="entry name" value="PYP-like sensor domain (PAS domain)"/>
    <property type="match status" value="1"/>
</dbReference>
<reference evidence="3 4" key="1">
    <citation type="submission" date="2018-02" db="EMBL/GenBank/DDBJ databases">
        <title>Genome sequence of the basidiomycete white-rot fungus Phlebia centrifuga.</title>
        <authorList>
            <person name="Granchi Z."/>
            <person name="Peng M."/>
            <person name="de Vries R.P."/>
            <person name="Hilden K."/>
            <person name="Makela M.R."/>
            <person name="Grigoriev I."/>
            <person name="Riley R."/>
        </authorList>
    </citation>
    <scope>NUCLEOTIDE SEQUENCE [LARGE SCALE GENOMIC DNA]</scope>
    <source>
        <strain evidence="3 4">FBCC195</strain>
    </source>
</reference>
<dbReference type="OrthoDB" id="2162994at2759"/>
<dbReference type="InterPro" id="IPR035965">
    <property type="entry name" value="PAS-like_dom_sf"/>
</dbReference>
<dbReference type="EMBL" id="MLYV02000566">
    <property type="protein sequence ID" value="PSR83030.1"/>
    <property type="molecule type" value="Genomic_DNA"/>
</dbReference>
<evidence type="ECO:0000313" key="3">
    <source>
        <dbReference type="EMBL" id="PSR83030.1"/>
    </source>
</evidence>
<dbReference type="InterPro" id="IPR000014">
    <property type="entry name" value="PAS"/>
</dbReference>